<sequence>MANNFLFCSFYYKSNLKTGANKRFENIISSFAKHISDEQRIIVLIKKGNISDRFIHDKIDVHEVSRFPFFDRLFTFVSYSFRLMSYKKMIVVTDFMPIPLLALSKHLHFQLIHDIRNFTKFKRVDLFSFGKIIQKMQWKKCQNIITVSDFTKKELTQKCKIEPEKIIVSPNGIDRSYLPVPSNNNRDIDILYIATFEKRKNHQLLVEALENYSGIDRLRVCLIGKDLGTKDQVISSINLLENNIDVDVIDHVGTESELIGYYDRSNLFVSPSLYEGFGMPLVEALSRGCKVLCTDIEVFREVGRDHVEYFSPDDPPALLRLILDTLNRPKREMIDNKFFESYKWSNIARDLVSYFNEYKVH</sequence>
<dbReference type="PANTHER" id="PTHR46401:SF8">
    <property type="entry name" value="BLL6006 PROTEIN"/>
    <property type="match status" value="1"/>
</dbReference>
<dbReference type="AlphaFoldDB" id="A0A381MZ88"/>
<dbReference type="EMBL" id="UINC01000026">
    <property type="protein sequence ID" value="SUZ47631.1"/>
    <property type="molecule type" value="Genomic_DNA"/>
</dbReference>
<reference evidence="3" key="1">
    <citation type="submission" date="2018-05" db="EMBL/GenBank/DDBJ databases">
        <authorList>
            <person name="Lanie J.A."/>
            <person name="Ng W.-L."/>
            <person name="Kazmierczak K.M."/>
            <person name="Andrzejewski T.M."/>
            <person name="Davidsen T.M."/>
            <person name="Wayne K.J."/>
            <person name="Tettelin H."/>
            <person name="Glass J.I."/>
            <person name="Rusch D."/>
            <person name="Podicherti R."/>
            <person name="Tsui H.-C.T."/>
            <person name="Winkler M.E."/>
        </authorList>
    </citation>
    <scope>NUCLEOTIDE SEQUENCE</scope>
</reference>
<dbReference type="GO" id="GO:0016757">
    <property type="term" value="F:glycosyltransferase activity"/>
    <property type="evidence" value="ECO:0007669"/>
    <property type="project" value="InterPro"/>
</dbReference>
<dbReference type="InterPro" id="IPR028098">
    <property type="entry name" value="Glyco_trans_4-like_N"/>
</dbReference>
<dbReference type="Gene3D" id="3.40.50.2000">
    <property type="entry name" value="Glycogen Phosphorylase B"/>
    <property type="match status" value="2"/>
</dbReference>
<evidence type="ECO:0000259" key="1">
    <source>
        <dbReference type="Pfam" id="PF00534"/>
    </source>
</evidence>
<dbReference type="Pfam" id="PF13439">
    <property type="entry name" value="Glyco_transf_4"/>
    <property type="match status" value="1"/>
</dbReference>
<evidence type="ECO:0000313" key="3">
    <source>
        <dbReference type="EMBL" id="SUZ47631.1"/>
    </source>
</evidence>
<evidence type="ECO:0000259" key="2">
    <source>
        <dbReference type="Pfam" id="PF13439"/>
    </source>
</evidence>
<gene>
    <name evidence="3" type="ORF">METZ01_LOCUS485</name>
</gene>
<dbReference type="CDD" id="cd03809">
    <property type="entry name" value="GT4_MtfB-like"/>
    <property type="match status" value="1"/>
</dbReference>
<evidence type="ECO:0008006" key="4">
    <source>
        <dbReference type="Google" id="ProtNLM"/>
    </source>
</evidence>
<dbReference type="InterPro" id="IPR001296">
    <property type="entry name" value="Glyco_trans_1"/>
</dbReference>
<organism evidence="3">
    <name type="scientific">marine metagenome</name>
    <dbReference type="NCBI Taxonomy" id="408172"/>
    <lineage>
        <taxon>unclassified sequences</taxon>
        <taxon>metagenomes</taxon>
        <taxon>ecological metagenomes</taxon>
    </lineage>
</organism>
<feature type="domain" description="Glycosyl transferase family 1" evidence="1">
    <location>
        <begin position="183"/>
        <end position="331"/>
    </location>
</feature>
<dbReference type="PANTHER" id="PTHR46401">
    <property type="entry name" value="GLYCOSYLTRANSFERASE WBBK-RELATED"/>
    <property type="match status" value="1"/>
</dbReference>
<feature type="domain" description="Glycosyltransferase subfamily 4-like N-terminal" evidence="2">
    <location>
        <begin position="108"/>
        <end position="175"/>
    </location>
</feature>
<dbReference type="SUPFAM" id="SSF53756">
    <property type="entry name" value="UDP-Glycosyltransferase/glycogen phosphorylase"/>
    <property type="match status" value="1"/>
</dbReference>
<proteinExistence type="predicted"/>
<accession>A0A381MZ88</accession>
<dbReference type="Pfam" id="PF00534">
    <property type="entry name" value="Glycos_transf_1"/>
    <property type="match status" value="1"/>
</dbReference>
<name>A0A381MZ88_9ZZZZ</name>
<protein>
    <recommendedName>
        <fullName evidence="4">Glycosyl transferase family 1 domain-containing protein</fullName>
    </recommendedName>
</protein>